<gene>
    <name evidence="4" type="primary">fbxo7</name>
    <name evidence="3" type="synonym">FBXO7</name>
    <name evidence="3" type="ORF">AMEX_G3479</name>
</gene>
<feature type="compositionally biased region" description="Low complexity" evidence="1">
    <location>
        <begin position="106"/>
        <end position="140"/>
    </location>
</feature>
<dbReference type="Proteomes" id="UP000694621">
    <property type="component" value="Unplaced"/>
</dbReference>
<feature type="domain" description="F-box" evidence="2">
    <location>
        <begin position="336"/>
        <end position="382"/>
    </location>
</feature>
<dbReference type="Pfam" id="PF12937">
    <property type="entry name" value="F-box-like"/>
    <property type="match status" value="1"/>
</dbReference>
<reference evidence="4" key="2">
    <citation type="submission" date="2025-05" db="UniProtKB">
        <authorList>
            <consortium name="Ensembl"/>
        </authorList>
    </citation>
    <scope>IDENTIFICATION</scope>
</reference>
<dbReference type="SMART" id="SM00256">
    <property type="entry name" value="FBOX"/>
    <property type="match status" value="1"/>
</dbReference>
<evidence type="ECO:0000259" key="2">
    <source>
        <dbReference type="PROSITE" id="PS50181"/>
    </source>
</evidence>
<protein>
    <submittedName>
        <fullName evidence="3">F-box only protein 7</fullName>
    </submittedName>
</protein>
<name>A0A8B9JVS4_ASTMX</name>
<feature type="region of interest" description="Disordered" evidence="1">
    <location>
        <begin position="82"/>
        <end position="168"/>
    </location>
</feature>
<dbReference type="GO" id="GO:0019901">
    <property type="term" value="F:protein kinase binding"/>
    <property type="evidence" value="ECO:0007669"/>
    <property type="project" value="InterPro"/>
</dbReference>
<evidence type="ECO:0000313" key="5">
    <source>
        <dbReference type="Proteomes" id="UP000694621"/>
    </source>
</evidence>
<dbReference type="Pfam" id="PF11566">
    <property type="entry name" value="PI31_Prot_N"/>
    <property type="match status" value="1"/>
</dbReference>
<dbReference type="KEGG" id="amex:103036606"/>
<dbReference type="Ensembl" id="ENSAMXT00005030621.1">
    <property type="protein sequence ID" value="ENSAMXP00005027869.1"/>
    <property type="gene ID" value="ENSAMXG00005013947.1"/>
</dbReference>
<dbReference type="InterPro" id="IPR001810">
    <property type="entry name" value="F-box_dom"/>
</dbReference>
<evidence type="ECO:0000313" key="3">
    <source>
        <dbReference type="EMBL" id="KAG9280736.1"/>
    </source>
</evidence>
<dbReference type="InterPro" id="IPR021625">
    <property type="entry name" value="PI31_Prot_N"/>
</dbReference>
<evidence type="ECO:0000313" key="4">
    <source>
        <dbReference type="Ensembl" id="ENSAMXP00005027869.1"/>
    </source>
</evidence>
<dbReference type="PANTHER" id="PTHR15537">
    <property type="entry name" value="F-BOX ONLY PROTEIN 7"/>
    <property type="match status" value="1"/>
</dbReference>
<dbReference type="GeneID" id="103036606"/>
<organism evidence="4 5">
    <name type="scientific">Astyanax mexicanus</name>
    <name type="common">Blind cave fish</name>
    <name type="synonym">Astyanax fasciatus mexicanus</name>
    <dbReference type="NCBI Taxonomy" id="7994"/>
    <lineage>
        <taxon>Eukaryota</taxon>
        <taxon>Metazoa</taxon>
        <taxon>Chordata</taxon>
        <taxon>Craniata</taxon>
        <taxon>Vertebrata</taxon>
        <taxon>Euteleostomi</taxon>
        <taxon>Actinopterygii</taxon>
        <taxon>Neopterygii</taxon>
        <taxon>Teleostei</taxon>
        <taxon>Ostariophysi</taxon>
        <taxon>Characiformes</taxon>
        <taxon>Characoidei</taxon>
        <taxon>Acestrorhamphidae</taxon>
        <taxon>Acestrorhamphinae</taxon>
        <taxon>Astyanax</taxon>
    </lineage>
</organism>
<dbReference type="GO" id="GO:1903599">
    <property type="term" value="P:positive regulation of autophagy of mitochondrion"/>
    <property type="evidence" value="ECO:0007669"/>
    <property type="project" value="TreeGrafter"/>
</dbReference>
<reference evidence="3 6" key="1">
    <citation type="submission" date="2021-07" db="EMBL/GenBank/DDBJ databases">
        <authorList>
            <person name="Imarazene B."/>
            <person name="Zahm M."/>
            <person name="Klopp C."/>
            <person name="Cabau C."/>
            <person name="Beille S."/>
            <person name="Jouanno E."/>
            <person name="Castinel A."/>
            <person name="Lluch J."/>
            <person name="Gil L."/>
            <person name="Kuchtly C."/>
            <person name="Lopez Roques C."/>
            <person name="Donnadieu C."/>
            <person name="Parrinello H."/>
            <person name="Journot L."/>
            <person name="Du K."/>
            <person name="Schartl M."/>
            <person name="Retaux S."/>
            <person name="Guiguen Y."/>
        </authorList>
    </citation>
    <scope>NUCLEOTIDE SEQUENCE [LARGE SCALE GENOMIC DNA]</scope>
    <source>
        <strain evidence="3">Pach_M1</strain>
        <tissue evidence="3">Testis</tissue>
    </source>
</reference>
<dbReference type="Gene3D" id="3.40.1000.30">
    <property type="match status" value="1"/>
</dbReference>
<dbReference type="Proteomes" id="UP000752171">
    <property type="component" value="Unassembled WGS sequence"/>
</dbReference>
<dbReference type="InterPro" id="IPR036047">
    <property type="entry name" value="F-box-like_dom_sf"/>
</dbReference>
<evidence type="ECO:0000256" key="1">
    <source>
        <dbReference type="SAM" id="MobiDB-lite"/>
    </source>
</evidence>
<dbReference type="InterPro" id="IPR047118">
    <property type="entry name" value="Fbxo7"/>
</dbReference>
<feature type="compositionally biased region" description="Polar residues" evidence="1">
    <location>
        <begin position="91"/>
        <end position="105"/>
    </location>
</feature>
<dbReference type="PROSITE" id="PS50181">
    <property type="entry name" value="FBOX"/>
    <property type="match status" value="1"/>
</dbReference>
<feature type="compositionally biased region" description="Basic and acidic residues" evidence="1">
    <location>
        <begin position="143"/>
        <end position="160"/>
    </location>
</feature>
<dbReference type="AlphaFoldDB" id="A0A8B9JVS4"/>
<dbReference type="CTD" id="25793"/>
<sequence>MKLRVRINKQTSRVELEEAEPTLTELSIQVKEVLLPSIGFSADTEFSLSLNGKESLVDTGQTLSSCGVVSGDMISVILPQSMADSAPPQPSTSQTHNRATDQLNKQQSQSHSVSAMQSSSQVAGSSNSSSSSSSNSSSSSIHKGRDSTYKPEAKERMEKGENEEEAVGPFVPEPMLCCEAEEGKVPHSLEMLFQAAQCHSPTDCLLVAAHLLLLETGFLPQGGDVRAGEMPGGWRTAGGVYRLQYTHPHCENCLASVVAVPMGQTLVINVVLKTSSALESTRKLVLKPEAYVTEEWAGGQAGTAYRELQKLSRVFKDQLAYPLIATAREALGLPALFGLAVLPPELLLRILRLLDAHSVLSVSAVCTQLQSATQDPILWRHLLHRDFRVCVRPDSEQRDTDWKELYKKRYKQKKDLSRCRMRCYPYIIEPIFPLAPAPTPPVPFPLHPPGIIGGEYDERISIPQGIFPRPRYDPIGPLPGHEPGVGIPMGRRSHRPSGIRPADIRRGFI</sequence>
<evidence type="ECO:0000313" key="6">
    <source>
        <dbReference type="Proteomes" id="UP000752171"/>
    </source>
</evidence>
<dbReference type="FunFam" id="1.20.1280.50:FF:000010">
    <property type="entry name" value="F-box only protein 7"/>
    <property type="match status" value="1"/>
</dbReference>
<accession>A0A8B9JVS4</accession>
<dbReference type="OMA" id="QRPNLPH"/>
<proteinExistence type="predicted"/>
<dbReference type="PANTHER" id="PTHR15537:SF2">
    <property type="entry name" value="F-BOX ONLY PROTEIN 7"/>
    <property type="match status" value="1"/>
</dbReference>
<dbReference type="Gene3D" id="1.20.1280.50">
    <property type="match status" value="1"/>
</dbReference>
<dbReference type="EMBL" id="JAICCE010000002">
    <property type="protein sequence ID" value="KAG9280736.1"/>
    <property type="molecule type" value="Genomic_DNA"/>
</dbReference>
<dbReference type="SUPFAM" id="SSF81383">
    <property type="entry name" value="F-box domain"/>
    <property type="match status" value="1"/>
</dbReference>